<name>A0A9X9Q8C3_GULGU</name>
<reference evidence="1 2" key="1">
    <citation type="submission" date="2018-10" db="EMBL/GenBank/DDBJ databases">
        <authorList>
            <person name="Ekblom R."/>
            <person name="Jareborg N."/>
        </authorList>
    </citation>
    <scope>NUCLEOTIDE SEQUENCE [LARGE SCALE GENOMIC DNA]</scope>
    <source>
        <tissue evidence="1">Muscle</tissue>
    </source>
</reference>
<sequence length="20" mass="2193">MESWVVKIITRTTSTSGPQA</sequence>
<comment type="caution">
    <text evidence="1">The sequence shown here is derived from an EMBL/GenBank/DDBJ whole genome shotgun (WGS) entry which is preliminary data.</text>
</comment>
<organism evidence="1 2">
    <name type="scientific">Gulo gulo</name>
    <name type="common">Wolverine</name>
    <name type="synonym">Gluton</name>
    <dbReference type="NCBI Taxonomy" id="48420"/>
    <lineage>
        <taxon>Eukaryota</taxon>
        <taxon>Metazoa</taxon>
        <taxon>Chordata</taxon>
        <taxon>Craniata</taxon>
        <taxon>Vertebrata</taxon>
        <taxon>Euteleostomi</taxon>
        <taxon>Mammalia</taxon>
        <taxon>Eutheria</taxon>
        <taxon>Laurasiatheria</taxon>
        <taxon>Carnivora</taxon>
        <taxon>Caniformia</taxon>
        <taxon>Musteloidea</taxon>
        <taxon>Mustelidae</taxon>
        <taxon>Guloninae</taxon>
        <taxon>Gulo</taxon>
    </lineage>
</organism>
<evidence type="ECO:0000313" key="1">
    <source>
        <dbReference type="EMBL" id="VCX38982.1"/>
    </source>
</evidence>
<dbReference type="AlphaFoldDB" id="A0A9X9Q8C3"/>
<dbReference type="EMBL" id="CYRY02044163">
    <property type="protein sequence ID" value="VCX38982.1"/>
    <property type="molecule type" value="Genomic_DNA"/>
</dbReference>
<dbReference type="Proteomes" id="UP000269945">
    <property type="component" value="Unassembled WGS sequence"/>
</dbReference>
<evidence type="ECO:0000313" key="2">
    <source>
        <dbReference type="Proteomes" id="UP000269945"/>
    </source>
</evidence>
<keyword evidence="2" id="KW-1185">Reference proteome</keyword>
<gene>
    <name evidence="1" type="ORF">BN2614_LOCUS5</name>
</gene>
<protein>
    <submittedName>
        <fullName evidence="1">Uncharacterized protein</fullName>
    </submittedName>
</protein>
<proteinExistence type="predicted"/>
<accession>A0A9X9Q8C3</accession>